<dbReference type="EMBL" id="KB644412">
    <property type="protein sequence ID" value="EPS29982.1"/>
    <property type="molecule type" value="Genomic_DNA"/>
</dbReference>
<dbReference type="HOGENOM" id="CLU_058490_0_0_1"/>
<dbReference type="AlphaFoldDB" id="S8B5U8"/>
<accession>S8B5U8</accession>
<gene>
    <name evidence="1" type="ORF">PDE_04932</name>
</gene>
<keyword evidence="2" id="KW-1185">Reference proteome</keyword>
<name>S8B5U8_PENO1</name>
<dbReference type="OrthoDB" id="76567at2759"/>
<dbReference type="PhylomeDB" id="S8B5U8"/>
<organism evidence="1 2">
    <name type="scientific">Penicillium oxalicum (strain 114-2 / CGMCC 5302)</name>
    <name type="common">Penicillium decumbens</name>
    <dbReference type="NCBI Taxonomy" id="933388"/>
    <lineage>
        <taxon>Eukaryota</taxon>
        <taxon>Fungi</taxon>
        <taxon>Dikarya</taxon>
        <taxon>Ascomycota</taxon>
        <taxon>Pezizomycotina</taxon>
        <taxon>Eurotiomycetes</taxon>
        <taxon>Eurotiomycetidae</taxon>
        <taxon>Eurotiales</taxon>
        <taxon>Aspergillaceae</taxon>
        <taxon>Penicillium</taxon>
    </lineage>
</organism>
<proteinExistence type="predicted"/>
<evidence type="ECO:0000313" key="2">
    <source>
        <dbReference type="Proteomes" id="UP000019376"/>
    </source>
</evidence>
<sequence length="276" mass="30338">MERPEFDSFDVECEREAIGSSVKSIRAILETLYAKPGLVTAYAKFTNVPPDVAEKKFRKGCRQLYDAATRLLIVTVLGLAHHTAAGTFAWFFTISCQTARIELVAPTASARVYGAQGYKEPDGSWSPEEVPAGRNPIWPSVVLEVGLSESRRKLRADAAWWLTNSAGQVNVVILIFINRAVAEIVFESVVLQQPPTSLDLRSGRRQCQLETRQSITVTRPPGGVNQPITTSPDTLPFTITFEELMCRSPLPPEADMAIPIAALEGIARNVWKAQGL</sequence>
<protein>
    <submittedName>
        <fullName evidence="1">Uncharacterized protein</fullName>
    </submittedName>
</protein>
<evidence type="ECO:0000313" key="1">
    <source>
        <dbReference type="EMBL" id="EPS29982.1"/>
    </source>
</evidence>
<dbReference type="Proteomes" id="UP000019376">
    <property type="component" value="Unassembled WGS sequence"/>
</dbReference>
<reference evidence="1 2" key="1">
    <citation type="journal article" date="2013" name="PLoS ONE">
        <title>Genomic and secretomic analyses reveal unique features of the lignocellulolytic enzyme system of Penicillium decumbens.</title>
        <authorList>
            <person name="Liu G."/>
            <person name="Zhang L."/>
            <person name="Wei X."/>
            <person name="Zou G."/>
            <person name="Qin Y."/>
            <person name="Ma L."/>
            <person name="Li J."/>
            <person name="Zheng H."/>
            <person name="Wang S."/>
            <person name="Wang C."/>
            <person name="Xun L."/>
            <person name="Zhao G.-P."/>
            <person name="Zhou Z."/>
            <person name="Qu Y."/>
        </authorList>
    </citation>
    <scope>NUCLEOTIDE SEQUENCE [LARGE SCALE GENOMIC DNA]</scope>
    <source>
        <strain evidence="2">114-2 / CGMCC 5302</strain>
    </source>
</reference>